<organism evidence="6 7">
    <name type="scientific">Elsinoe australis</name>
    <dbReference type="NCBI Taxonomy" id="40998"/>
    <lineage>
        <taxon>Eukaryota</taxon>
        <taxon>Fungi</taxon>
        <taxon>Dikarya</taxon>
        <taxon>Ascomycota</taxon>
        <taxon>Pezizomycotina</taxon>
        <taxon>Dothideomycetes</taxon>
        <taxon>Dothideomycetidae</taxon>
        <taxon>Myriangiales</taxon>
        <taxon>Elsinoaceae</taxon>
        <taxon>Elsinoe</taxon>
    </lineage>
</organism>
<feature type="compositionally biased region" description="Acidic residues" evidence="5">
    <location>
        <begin position="157"/>
        <end position="172"/>
    </location>
</feature>
<dbReference type="InterPro" id="IPR019186">
    <property type="entry name" value="Nucleolar_protein_12"/>
</dbReference>
<dbReference type="PANTHER" id="PTHR14577">
    <property type="entry name" value="NUCLEOLAR PROTEIN 12"/>
    <property type="match status" value="1"/>
</dbReference>
<dbReference type="Pfam" id="PF09805">
    <property type="entry name" value="Nop25"/>
    <property type="match status" value="1"/>
</dbReference>
<evidence type="ECO:0000256" key="5">
    <source>
        <dbReference type="SAM" id="MobiDB-lite"/>
    </source>
</evidence>
<evidence type="ECO:0000256" key="1">
    <source>
        <dbReference type="ARBA" id="ARBA00004604"/>
    </source>
</evidence>
<keyword evidence="3" id="KW-0175">Coiled coil</keyword>
<feature type="compositionally biased region" description="Acidic residues" evidence="5">
    <location>
        <begin position="111"/>
        <end position="125"/>
    </location>
</feature>
<keyword evidence="4" id="KW-0539">Nucleus</keyword>
<evidence type="ECO:0000256" key="3">
    <source>
        <dbReference type="ARBA" id="ARBA00023054"/>
    </source>
</evidence>
<dbReference type="Proteomes" id="UP000243723">
    <property type="component" value="Unassembled WGS sequence"/>
</dbReference>
<feature type="compositionally biased region" description="Basic and acidic residues" evidence="5">
    <location>
        <begin position="173"/>
        <end position="195"/>
    </location>
</feature>
<dbReference type="GO" id="GO:0003743">
    <property type="term" value="F:translation initiation factor activity"/>
    <property type="evidence" value="ECO:0007669"/>
    <property type="project" value="UniProtKB-KW"/>
</dbReference>
<evidence type="ECO:0000313" key="7">
    <source>
        <dbReference type="Proteomes" id="UP000243723"/>
    </source>
</evidence>
<comment type="caution">
    <text evidence="6">The sequence shown here is derived from an EMBL/GenBank/DDBJ whole genome shotgun (WGS) entry which is preliminary data.</text>
</comment>
<feature type="compositionally biased region" description="Basic and acidic residues" evidence="5">
    <location>
        <begin position="208"/>
        <end position="220"/>
    </location>
</feature>
<accession>A0A2P8A469</accession>
<feature type="region of interest" description="Disordered" evidence="5">
    <location>
        <begin position="1"/>
        <end position="60"/>
    </location>
</feature>
<keyword evidence="6" id="KW-0648">Protein biosynthesis</keyword>
<feature type="compositionally biased region" description="Basic and acidic residues" evidence="5">
    <location>
        <begin position="49"/>
        <end position="60"/>
    </location>
</feature>
<keyword evidence="6" id="KW-0396">Initiation factor</keyword>
<reference evidence="6 7" key="1">
    <citation type="submission" date="2017-05" db="EMBL/GenBank/DDBJ databases">
        <title>Draft genome sequence of Elsinoe australis.</title>
        <authorList>
            <person name="Cheng Q."/>
        </authorList>
    </citation>
    <scope>NUCLEOTIDE SEQUENCE [LARGE SCALE GENOMIC DNA]</scope>
    <source>
        <strain evidence="6 7">NL1</strain>
    </source>
</reference>
<dbReference type="GO" id="GO:0019843">
    <property type="term" value="F:rRNA binding"/>
    <property type="evidence" value="ECO:0007669"/>
    <property type="project" value="TreeGrafter"/>
</dbReference>
<evidence type="ECO:0000256" key="4">
    <source>
        <dbReference type="ARBA" id="ARBA00023242"/>
    </source>
</evidence>
<comment type="subcellular location">
    <subcellularLocation>
        <location evidence="1">Nucleus</location>
        <location evidence="1">Nucleolus</location>
    </subcellularLocation>
</comment>
<keyword evidence="7" id="KW-1185">Reference proteome</keyword>
<dbReference type="OrthoDB" id="551633at2759"/>
<dbReference type="AlphaFoldDB" id="A0A2P8A469"/>
<dbReference type="GO" id="GO:0005730">
    <property type="term" value="C:nucleolus"/>
    <property type="evidence" value="ECO:0007669"/>
    <property type="project" value="UniProtKB-SubCell"/>
</dbReference>
<gene>
    <name evidence="6" type="ORF">B9Z65_2650</name>
</gene>
<evidence type="ECO:0000313" key="6">
    <source>
        <dbReference type="EMBL" id="PSK55261.1"/>
    </source>
</evidence>
<protein>
    <submittedName>
        <fullName evidence="6">Eukaryotic translation initiation factor 3 subunit B</fullName>
    </submittedName>
</protein>
<comment type="similarity">
    <text evidence="2">Belongs to the RRP17 family.</text>
</comment>
<dbReference type="PANTHER" id="PTHR14577:SF0">
    <property type="entry name" value="NUCLEOLAR PROTEIN 12"/>
    <property type="match status" value="1"/>
</dbReference>
<name>A0A2P8A469_9PEZI</name>
<dbReference type="STRING" id="40998.A0A2P8A469"/>
<feature type="compositionally biased region" description="Basic residues" evidence="5">
    <location>
        <begin position="38"/>
        <end position="48"/>
    </location>
</feature>
<proteinExistence type="inferred from homology"/>
<dbReference type="EMBL" id="NHZQ01000067">
    <property type="protein sequence ID" value="PSK55261.1"/>
    <property type="molecule type" value="Genomic_DNA"/>
</dbReference>
<sequence length="237" mass="27531">MSRSAQRNTAPAPKRRKVEPVEQLTFDPDARQEYLTGFHKRKLERAKHGRELAQKKEREERIKARAEIRSQRKREAEQRVEEVNVFMKKQADLEDTGELDPKIAGQAGEQSEGEDEEGEGWEGFEEPPAVDATNEYVDEDKFTTVTVKELDDVRDYETEEEGEEEEAEDVEPATDKVEARTDAKGKKIWTKEKPPSLKAKPKKKKRTFRYESKLERQTERKKQKLKNSAAAKARKEK</sequence>
<feature type="region of interest" description="Disordered" evidence="5">
    <location>
        <begin position="89"/>
        <end position="237"/>
    </location>
</feature>
<evidence type="ECO:0000256" key="2">
    <source>
        <dbReference type="ARBA" id="ARBA00007175"/>
    </source>
</evidence>